<sequence>MARVKSGIACSTITQKKRRIWNAYEKLAAITFQERTQTKLMLARPHICRLNTGSRPKYPELEVELSSWIRVLQAELKVVTRNMVQVKVKNLAQTQSNRRRTTVLQHLSEDYDEKQQAFLSFVLFQ</sequence>
<protein>
    <submittedName>
        <fullName evidence="1">26256_t:CDS:1</fullName>
    </submittedName>
</protein>
<dbReference type="Proteomes" id="UP000789405">
    <property type="component" value="Unassembled WGS sequence"/>
</dbReference>
<reference evidence="1" key="1">
    <citation type="submission" date="2021-06" db="EMBL/GenBank/DDBJ databases">
        <authorList>
            <person name="Kallberg Y."/>
            <person name="Tangrot J."/>
            <person name="Rosling A."/>
        </authorList>
    </citation>
    <scope>NUCLEOTIDE SEQUENCE</scope>
    <source>
        <strain evidence="1">MA453B</strain>
    </source>
</reference>
<accession>A0A9N9IM08</accession>
<evidence type="ECO:0000313" key="1">
    <source>
        <dbReference type="EMBL" id="CAG8742975.1"/>
    </source>
</evidence>
<dbReference type="EMBL" id="CAJVPY010013833">
    <property type="protein sequence ID" value="CAG8742975.1"/>
    <property type="molecule type" value="Genomic_DNA"/>
</dbReference>
<name>A0A9N9IM08_9GLOM</name>
<keyword evidence="2" id="KW-1185">Reference proteome</keyword>
<proteinExistence type="predicted"/>
<evidence type="ECO:0000313" key="2">
    <source>
        <dbReference type="Proteomes" id="UP000789405"/>
    </source>
</evidence>
<dbReference type="OrthoDB" id="10587909at2759"/>
<gene>
    <name evidence="1" type="ORF">DERYTH_LOCUS16174</name>
</gene>
<organism evidence="1 2">
    <name type="scientific">Dentiscutata erythropus</name>
    <dbReference type="NCBI Taxonomy" id="1348616"/>
    <lineage>
        <taxon>Eukaryota</taxon>
        <taxon>Fungi</taxon>
        <taxon>Fungi incertae sedis</taxon>
        <taxon>Mucoromycota</taxon>
        <taxon>Glomeromycotina</taxon>
        <taxon>Glomeromycetes</taxon>
        <taxon>Diversisporales</taxon>
        <taxon>Gigasporaceae</taxon>
        <taxon>Dentiscutata</taxon>
    </lineage>
</organism>
<comment type="caution">
    <text evidence="1">The sequence shown here is derived from an EMBL/GenBank/DDBJ whole genome shotgun (WGS) entry which is preliminary data.</text>
</comment>
<dbReference type="AlphaFoldDB" id="A0A9N9IM08"/>